<evidence type="ECO:0000259" key="1">
    <source>
        <dbReference type="Pfam" id="PF13302"/>
    </source>
</evidence>
<comment type="caution">
    <text evidence="2">The sequence shown here is derived from an EMBL/GenBank/DDBJ whole genome shotgun (WGS) entry which is preliminary data.</text>
</comment>
<keyword evidence="3" id="KW-1185">Reference proteome</keyword>
<dbReference type="EMBL" id="PQNY01000011">
    <property type="protein sequence ID" value="POS01373.1"/>
    <property type="molecule type" value="Genomic_DNA"/>
</dbReference>
<dbReference type="InterPro" id="IPR016181">
    <property type="entry name" value="Acyl_CoA_acyltransferase"/>
</dbReference>
<dbReference type="RefSeq" id="WP_103726474.1">
    <property type="nucleotide sequence ID" value="NZ_PQNY01000011.1"/>
</dbReference>
<dbReference type="SUPFAM" id="SSF55729">
    <property type="entry name" value="Acyl-CoA N-acyltransferases (Nat)"/>
    <property type="match status" value="1"/>
</dbReference>
<dbReference type="InterPro" id="IPR000182">
    <property type="entry name" value="GNAT_dom"/>
</dbReference>
<keyword evidence="2" id="KW-0808">Transferase</keyword>
<dbReference type="Gene3D" id="3.40.630.30">
    <property type="match status" value="1"/>
</dbReference>
<protein>
    <submittedName>
        <fullName evidence="2">RimJ/RimL family protein N-acetyltransferase</fullName>
    </submittedName>
</protein>
<feature type="domain" description="N-acetyltransferase" evidence="1">
    <location>
        <begin position="17"/>
        <end position="155"/>
    </location>
</feature>
<organism evidence="2 3">
    <name type="scientific">Flavobacterium croceum DSM 17960</name>
    <dbReference type="NCBI Taxonomy" id="1121886"/>
    <lineage>
        <taxon>Bacteria</taxon>
        <taxon>Pseudomonadati</taxon>
        <taxon>Bacteroidota</taxon>
        <taxon>Flavobacteriia</taxon>
        <taxon>Flavobacteriales</taxon>
        <taxon>Flavobacteriaceae</taxon>
        <taxon>Flavobacterium</taxon>
    </lineage>
</organism>
<evidence type="ECO:0000313" key="2">
    <source>
        <dbReference type="EMBL" id="POS01373.1"/>
    </source>
</evidence>
<dbReference type="Proteomes" id="UP000237056">
    <property type="component" value="Unassembled WGS sequence"/>
</dbReference>
<accession>A0A2S4N7N2</accession>
<dbReference type="GO" id="GO:0016747">
    <property type="term" value="F:acyltransferase activity, transferring groups other than amino-acyl groups"/>
    <property type="evidence" value="ECO:0007669"/>
    <property type="project" value="InterPro"/>
</dbReference>
<dbReference type="PANTHER" id="PTHR43610:SF1">
    <property type="entry name" value="N-ACETYLTRANSFERASE DOMAIN-CONTAINING PROTEIN"/>
    <property type="match status" value="1"/>
</dbReference>
<dbReference type="PANTHER" id="PTHR43610">
    <property type="entry name" value="BLL6696 PROTEIN"/>
    <property type="match status" value="1"/>
</dbReference>
<name>A0A2S4N7N2_9FLAO</name>
<proteinExistence type="predicted"/>
<reference evidence="2 3" key="1">
    <citation type="submission" date="2018-01" db="EMBL/GenBank/DDBJ databases">
        <title>Genomic Encyclopedia of Type Strains, Phase I: the one thousand microbial genomes (KMG-I) project.</title>
        <authorList>
            <person name="Goeker M."/>
        </authorList>
    </citation>
    <scope>NUCLEOTIDE SEQUENCE [LARGE SCALE GENOMIC DNA]</scope>
    <source>
        <strain evidence="2 3">DSM 17960</strain>
    </source>
</reference>
<sequence>MNFNCKEDYILENDVVRLQPLQNSDFEKLVVFSINEPELWSYNANGPDSPEHLKKYIEKALSQREKLVEYPFIVFDKTKNKFAGSTRFYNINLEAKHLEIGFTWYGKEFQGTLLNKNCKYLLLEFAFEKMNLERVGFRANNLNQRSINAMKSIGCIKEGILRNFNTDAKGNRIDAIVLSILKNEWFTSVKNNLKNRISNTNS</sequence>
<dbReference type="AlphaFoldDB" id="A0A2S4N7N2"/>
<gene>
    <name evidence="2" type="ORF">Q361_11184</name>
</gene>
<evidence type="ECO:0000313" key="3">
    <source>
        <dbReference type="Proteomes" id="UP000237056"/>
    </source>
</evidence>
<dbReference type="OrthoDB" id="9795199at2"/>
<dbReference type="Pfam" id="PF13302">
    <property type="entry name" value="Acetyltransf_3"/>
    <property type="match status" value="1"/>
</dbReference>